<keyword evidence="2" id="KW-0560">Oxidoreductase</keyword>
<comment type="similarity">
    <text evidence="1">Belongs to the short-chain dehydrogenases/reductases (SDR) family.</text>
</comment>
<dbReference type="InterPro" id="IPR020904">
    <property type="entry name" value="Sc_DH/Rdtase_CS"/>
</dbReference>
<accession>A0A8J6NHB9</accession>
<dbReference type="PANTHER" id="PTHR43639:SF1">
    <property type="entry name" value="SHORT-CHAIN DEHYDROGENASE_REDUCTASE FAMILY PROTEIN"/>
    <property type="match status" value="1"/>
</dbReference>
<dbReference type="Pfam" id="PF13561">
    <property type="entry name" value="adh_short_C2"/>
    <property type="match status" value="1"/>
</dbReference>
<dbReference type="InterPro" id="IPR002347">
    <property type="entry name" value="SDR_fam"/>
</dbReference>
<proteinExistence type="inferred from homology"/>
<protein>
    <submittedName>
        <fullName evidence="3">SDR family oxidoreductase</fullName>
    </submittedName>
</protein>
<dbReference type="Gene3D" id="3.40.50.720">
    <property type="entry name" value="NAD(P)-binding Rossmann-like Domain"/>
    <property type="match status" value="1"/>
</dbReference>
<dbReference type="PRINTS" id="PR00080">
    <property type="entry name" value="SDRFAMILY"/>
</dbReference>
<evidence type="ECO:0000313" key="4">
    <source>
        <dbReference type="Proteomes" id="UP000614469"/>
    </source>
</evidence>
<dbReference type="PROSITE" id="PS00061">
    <property type="entry name" value="ADH_SHORT"/>
    <property type="match status" value="1"/>
</dbReference>
<organism evidence="3 4">
    <name type="scientific">Candidatus Desulfolinea nitratireducens</name>
    <dbReference type="NCBI Taxonomy" id="2841698"/>
    <lineage>
        <taxon>Bacteria</taxon>
        <taxon>Bacillati</taxon>
        <taxon>Chloroflexota</taxon>
        <taxon>Anaerolineae</taxon>
        <taxon>Anaerolineales</taxon>
        <taxon>Anaerolineales incertae sedis</taxon>
        <taxon>Candidatus Desulfolinea</taxon>
    </lineage>
</organism>
<evidence type="ECO:0000256" key="1">
    <source>
        <dbReference type="ARBA" id="ARBA00006484"/>
    </source>
</evidence>
<dbReference type="SUPFAM" id="SSF51735">
    <property type="entry name" value="NAD(P)-binding Rossmann-fold domains"/>
    <property type="match status" value="1"/>
</dbReference>
<dbReference type="GO" id="GO:0016491">
    <property type="term" value="F:oxidoreductase activity"/>
    <property type="evidence" value="ECO:0007669"/>
    <property type="project" value="UniProtKB-KW"/>
</dbReference>
<dbReference type="InterPro" id="IPR036291">
    <property type="entry name" value="NAD(P)-bd_dom_sf"/>
</dbReference>
<comment type="caution">
    <text evidence="3">The sequence shown here is derived from an EMBL/GenBank/DDBJ whole genome shotgun (WGS) entry which is preliminary data.</text>
</comment>
<dbReference type="AlphaFoldDB" id="A0A8J6NHB9"/>
<sequence>MNNDKIPLALVTGAAHRLGRVFALTLARQGYAILLHYHQSVDAAESTAIELRSLGVPVILAQANLTDANSTQGLFAAVDESPHPLRVLVNSAARMQRGDARTLTVTDWDGTMALNLRAPFILAQQAARRMGDAGGLIVNVTDIGAEKAWSGYPAYTVSKAALESLTKVLARSFAPSIRVNAIAPGLALPAEGFPEQEWNRLVERLPLRREPRMDELGAALEFLLKNEYITGQTITVDGGYSLV</sequence>
<dbReference type="Proteomes" id="UP000614469">
    <property type="component" value="Unassembled WGS sequence"/>
</dbReference>
<name>A0A8J6NHB9_9CHLR</name>
<gene>
    <name evidence="3" type="ORF">H8E29_07655</name>
</gene>
<reference evidence="3 4" key="1">
    <citation type="submission" date="2020-08" db="EMBL/GenBank/DDBJ databases">
        <title>Bridging the membrane lipid divide: bacteria of the FCB group superphylum have the potential to synthesize archaeal ether lipids.</title>
        <authorList>
            <person name="Villanueva L."/>
            <person name="Von Meijenfeldt F.A.B."/>
            <person name="Westbye A.B."/>
            <person name="Yadav S."/>
            <person name="Hopmans E.C."/>
            <person name="Dutilh B.E."/>
            <person name="Sinninghe Damste J.S."/>
        </authorList>
    </citation>
    <scope>NUCLEOTIDE SEQUENCE [LARGE SCALE GENOMIC DNA]</scope>
    <source>
        <strain evidence="3">NIOZ-UU36</strain>
    </source>
</reference>
<evidence type="ECO:0000256" key="2">
    <source>
        <dbReference type="ARBA" id="ARBA00023002"/>
    </source>
</evidence>
<dbReference type="EMBL" id="JACNJN010000092">
    <property type="protein sequence ID" value="MBC8335121.1"/>
    <property type="molecule type" value="Genomic_DNA"/>
</dbReference>
<dbReference type="PRINTS" id="PR00081">
    <property type="entry name" value="GDHRDH"/>
</dbReference>
<dbReference type="PANTHER" id="PTHR43639">
    <property type="entry name" value="OXIDOREDUCTASE, SHORT-CHAIN DEHYDROGENASE/REDUCTASE FAMILY (AFU_ORTHOLOGUE AFUA_5G02870)"/>
    <property type="match status" value="1"/>
</dbReference>
<evidence type="ECO:0000313" key="3">
    <source>
        <dbReference type="EMBL" id="MBC8335121.1"/>
    </source>
</evidence>